<organism evidence="1">
    <name type="scientific">Rhizophora mucronata</name>
    <name type="common">Asiatic mangrove</name>
    <dbReference type="NCBI Taxonomy" id="61149"/>
    <lineage>
        <taxon>Eukaryota</taxon>
        <taxon>Viridiplantae</taxon>
        <taxon>Streptophyta</taxon>
        <taxon>Embryophyta</taxon>
        <taxon>Tracheophyta</taxon>
        <taxon>Spermatophyta</taxon>
        <taxon>Magnoliopsida</taxon>
        <taxon>eudicotyledons</taxon>
        <taxon>Gunneridae</taxon>
        <taxon>Pentapetalae</taxon>
        <taxon>rosids</taxon>
        <taxon>fabids</taxon>
        <taxon>Malpighiales</taxon>
        <taxon>Rhizophoraceae</taxon>
        <taxon>Rhizophora</taxon>
    </lineage>
</organism>
<name>A0A2P2QWK8_RHIMU</name>
<dbReference type="AlphaFoldDB" id="A0A2P2QWK8"/>
<dbReference type="EMBL" id="GGEC01090906">
    <property type="protein sequence ID" value="MBX71390.1"/>
    <property type="molecule type" value="Transcribed_RNA"/>
</dbReference>
<proteinExistence type="predicted"/>
<reference evidence="1" key="1">
    <citation type="submission" date="2018-02" db="EMBL/GenBank/DDBJ databases">
        <title>Rhizophora mucronata_Transcriptome.</title>
        <authorList>
            <person name="Meera S.P."/>
            <person name="Sreeshan A."/>
            <person name="Augustine A."/>
        </authorList>
    </citation>
    <scope>NUCLEOTIDE SEQUENCE</scope>
    <source>
        <tissue evidence="1">Leaf</tissue>
    </source>
</reference>
<protein>
    <submittedName>
        <fullName evidence="1">Uncharacterized protein</fullName>
    </submittedName>
</protein>
<accession>A0A2P2QWK8</accession>
<sequence>MPKHSSMVKDLFCTINVMATSCQFKALNDNIN</sequence>
<evidence type="ECO:0000313" key="1">
    <source>
        <dbReference type="EMBL" id="MBX71390.1"/>
    </source>
</evidence>
<dbReference type="PROSITE" id="PS51257">
    <property type="entry name" value="PROKAR_LIPOPROTEIN"/>
    <property type="match status" value="1"/>
</dbReference>